<name>A0A0A9H846_ARUDO</name>
<dbReference type="AlphaFoldDB" id="A0A0A9H846"/>
<reference evidence="1" key="1">
    <citation type="submission" date="2014-09" db="EMBL/GenBank/DDBJ databases">
        <authorList>
            <person name="Magalhaes I.L.F."/>
            <person name="Oliveira U."/>
            <person name="Santos F.R."/>
            <person name="Vidigal T.H.D.A."/>
            <person name="Brescovit A.D."/>
            <person name="Santos A.J."/>
        </authorList>
    </citation>
    <scope>NUCLEOTIDE SEQUENCE</scope>
    <source>
        <tissue evidence="1">Shoot tissue taken approximately 20 cm above the soil surface</tissue>
    </source>
</reference>
<sequence>MISGDQSALLRANAHLNTSRLSILTRRKLTGTQTNQIIKHEATFLWSSHFILCIYISKMYATNWTLNLRAQTCVCSFFNAKA</sequence>
<proteinExistence type="predicted"/>
<reference evidence="1" key="2">
    <citation type="journal article" date="2015" name="Data Brief">
        <title>Shoot transcriptome of the giant reed, Arundo donax.</title>
        <authorList>
            <person name="Barrero R.A."/>
            <person name="Guerrero F.D."/>
            <person name="Moolhuijzen P."/>
            <person name="Goolsby J.A."/>
            <person name="Tidwell J."/>
            <person name="Bellgard S.E."/>
            <person name="Bellgard M.I."/>
        </authorList>
    </citation>
    <scope>NUCLEOTIDE SEQUENCE</scope>
    <source>
        <tissue evidence="1">Shoot tissue taken approximately 20 cm above the soil surface</tissue>
    </source>
</reference>
<dbReference type="EMBL" id="GBRH01165922">
    <property type="protein sequence ID" value="JAE31974.1"/>
    <property type="molecule type" value="Transcribed_RNA"/>
</dbReference>
<organism evidence="1">
    <name type="scientific">Arundo donax</name>
    <name type="common">Giant reed</name>
    <name type="synonym">Donax arundinaceus</name>
    <dbReference type="NCBI Taxonomy" id="35708"/>
    <lineage>
        <taxon>Eukaryota</taxon>
        <taxon>Viridiplantae</taxon>
        <taxon>Streptophyta</taxon>
        <taxon>Embryophyta</taxon>
        <taxon>Tracheophyta</taxon>
        <taxon>Spermatophyta</taxon>
        <taxon>Magnoliopsida</taxon>
        <taxon>Liliopsida</taxon>
        <taxon>Poales</taxon>
        <taxon>Poaceae</taxon>
        <taxon>PACMAD clade</taxon>
        <taxon>Arundinoideae</taxon>
        <taxon>Arundineae</taxon>
        <taxon>Arundo</taxon>
    </lineage>
</organism>
<protein>
    <submittedName>
        <fullName evidence="1">Uncharacterized protein</fullName>
    </submittedName>
</protein>
<evidence type="ECO:0000313" key="1">
    <source>
        <dbReference type="EMBL" id="JAE31974.1"/>
    </source>
</evidence>
<accession>A0A0A9H846</accession>